<name>Q2I7N9_9VIRU</name>
<accession>Q2I7N9</accession>
<protein>
    <submittedName>
        <fullName evidence="1">Hypothetical phage-associated protein</fullName>
    </submittedName>
</protein>
<evidence type="ECO:0000313" key="1">
    <source>
        <dbReference type="EMBL" id="ABB02693.1"/>
    </source>
</evidence>
<reference evidence="1" key="1">
    <citation type="journal article" date="2008" name="Vet. Microbiol.">
        <title>Characterization of a bacteriophage lysin (Ply700) from Streptococcus uberis.</title>
        <authorList>
            <person name="Celia L.K."/>
            <person name="Nelson D."/>
            <person name="Kerr D.E."/>
        </authorList>
    </citation>
    <scope>NUCLEOTIDE SEQUENCE</scope>
</reference>
<dbReference type="EMBL" id="DQ198146">
    <property type="protein sequence ID" value="ABB02693.1"/>
    <property type="molecule type" value="Genomic_DNA"/>
</dbReference>
<proteinExistence type="predicted"/>
<organism evidence="1">
    <name type="scientific">Streptococcus phage 700P1</name>
    <dbReference type="NCBI Taxonomy" id="350104"/>
    <lineage>
        <taxon>Viruses</taxon>
    </lineage>
</organism>
<sequence>MVGTTALLAGGMVLLADAQDRAREKADKFGTSLSGENTQKLNAFSNEVNNAKVAMVNFETGATTSSEKVKKAVTSMLDEIKKGASETNQKLKNWPKIWH</sequence>